<evidence type="ECO:0000256" key="3">
    <source>
        <dbReference type="SAM" id="SignalP"/>
    </source>
</evidence>
<dbReference type="HOGENOM" id="CLU_651725_0_0_9"/>
<keyword evidence="6" id="KW-1185">Reference proteome</keyword>
<gene>
    <name evidence="5" type="ORF">EAL2_808p06460</name>
</gene>
<evidence type="ECO:0000256" key="1">
    <source>
        <dbReference type="ARBA" id="ARBA00022801"/>
    </source>
</evidence>
<sequence length="421" mass="45256">MKKSSILKLSAALIAIAVVFAAFHDIGNYESSKSFVLTAQTPKKAGASRGSSKSPMPLEKTATAVNLQPTRQQATAVEDYTTSSEIKPADTAASETASFEGSTPIDASSEPASRPEEESAKHSLNNAEDTLTGGGVSAPADSEKENNAQHTALPSEIMDVEYKRIGGKSLLLDIYRPENDFLRQSPALVYIHGGGWIYGSKNGSEVKALKPYFDSLRKRGFTVVAINYSLATSGGTFPAPAQDCKDALRWLSHNSDKYGIDRNNIGLWGSSSGAHLAMLCAYEPESGPAGDQAFYTEVPPVRYVVDFFGPVTFSGDEIPSSHFVKKLMGSYYSDKSMLEKASPITYVNKYSPPTLIVHGEADSLVPLAQSELLYSAFRENEVPSELIVVPGAEHTLINASNEDLTSLFGEVIGFIESNSLK</sequence>
<dbReference type="RefSeq" id="WP_025436990.1">
    <property type="nucleotide sequence ID" value="NZ_CP007453.1"/>
</dbReference>
<evidence type="ECO:0000313" key="6">
    <source>
        <dbReference type="Proteomes" id="UP000019591"/>
    </source>
</evidence>
<dbReference type="AlphaFoldDB" id="W8T911"/>
<dbReference type="OrthoDB" id="9815425at2"/>
<dbReference type="SUPFAM" id="SSF53474">
    <property type="entry name" value="alpha/beta-Hydrolases"/>
    <property type="match status" value="1"/>
</dbReference>
<dbReference type="Gene3D" id="3.40.50.1820">
    <property type="entry name" value="alpha/beta hydrolase"/>
    <property type="match status" value="1"/>
</dbReference>
<keyword evidence="3" id="KW-0732">Signal</keyword>
<feature type="compositionally biased region" description="Polar residues" evidence="2">
    <location>
        <begin position="63"/>
        <end position="85"/>
    </location>
</feature>
<dbReference type="PATRIC" id="fig|1286171.3.peg.2830"/>
<evidence type="ECO:0000259" key="4">
    <source>
        <dbReference type="Pfam" id="PF20434"/>
    </source>
</evidence>
<accession>W8T911</accession>
<protein>
    <submittedName>
        <fullName evidence="5">Triacylglycerol lipase</fullName>
    </submittedName>
</protein>
<dbReference type="GO" id="GO:0016787">
    <property type="term" value="F:hydrolase activity"/>
    <property type="evidence" value="ECO:0007669"/>
    <property type="project" value="UniProtKB-KW"/>
</dbReference>
<organism evidence="5 6">
    <name type="scientific">Peptoclostridium acidaminophilum DSM 3953</name>
    <dbReference type="NCBI Taxonomy" id="1286171"/>
    <lineage>
        <taxon>Bacteria</taxon>
        <taxon>Bacillati</taxon>
        <taxon>Bacillota</taxon>
        <taxon>Clostridia</taxon>
        <taxon>Peptostreptococcales</taxon>
        <taxon>Peptoclostridiaceae</taxon>
        <taxon>Peptoclostridium</taxon>
    </lineage>
</organism>
<dbReference type="InterPro" id="IPR050300">
    <property type="entry name" value="GDXG_lipolytic_enzyme"/>
</dbReference>
<dbReference type="KEGG" id="eac:EAL2_808p06460"/>
<evidence type="ECO:0000313" key="5">
    <source>
        <dbReference type="EMBL" id="AHM58149.1"/>
    </source>
</evidence>
<reference evidence="5 6" key="1">
    <citation type="journal article" date="2014" name="Genome Announc.">
        <title>Complete Genome Sequence of Amino Acid-Utilizing Eubacterium acidaminophilum al-2 (DSM 3953).</title>
        <authorList>
            <person name="Poehlein A."/>
            <person name="Andreesen J.R."/>
            <person name="Daniel R."/>
        </authorList>
    </citation>
    <scope>NUCLEOTIDE SEQUENCE [LARGE SCALE GENOMIC DNA]</scope>
    <source>
        <strain evidence="5 6">DSM 3953</strain>
        <plasmid evidence="6">Plasmid EAL2_808p</plasmid>
    </source>
</reference>
<dbReference type="PANTHER" id="PTHR48081:SF13">
    <property type="entry name" value="ALPHA_BETA HYDROLASE"/>
    <property type="match status" value="1"/>
</dbReference>
<dbReference type="Proteomes" id="UP000019591">
    <property type="component" value="Plasmid EAL2_808p"/>
</dbReference>
<feature type="chain" id="PRO_5004913190" evidence="3">
    <location>
        <begin position="22"/>
        <end position="421"/>
    </location>
</feature>
<feature type="signal peptide" evidence="3">
    <location>
        <begin position="1"/>
        <end position="21"/>
    </location>
</feature>
<feature type="domain" description="BD-FAE-like" evidence="4">
    <location>
        <begin position="172"/>
        <end position="376"/>
    </location>
</feature>
<name>W8T911_PEPAC</name>
<dbReference type="InterPro" id="IPR029058">
    <property type="entry name" value="AB_hydrolase_fold"/>
</dbReference>
<dbReference type="eggNOG" id="COG0657">
    <property type="taxonomic scope" value="Bacteria"/>
</dbReference>
<dbReference type="Pfam" id="PF20434">
    <property type="entry name" value="BD-FAE"/>
    <property type="match status" value="1"/>
</dbReference>
<proteinExistence type="predicted"/>
<dbReference type="EMBL" id="CP007453">
    <property type="protein sequence ID" value="AHM58149.1"/>
    <property type="molecule type" value="Genomic_DNA"/>
</dbReference>
<dbReference type="InterPro" id="IPR049492">
    <property type="entry name" value="BD-FAE-like_dom"/>
</dbReference>
<evidence type="ECO:0000256" key="2">
    <source>
        <dbReference type="SAM" id="MobiDB-lite"/>
    </source>
</evidence>
<keyword evidence="1" id="KW-0378">Hydrolase</keyword>
<keyword evidence="5" id="KW-0614">Plasmid</keyword>
<geneLocation type="plasmid" evidence="5 6">
    <name>EAL2_808p</name>
</geneLocation>
<feature type="region of interest" description="Disordered" evidence="2">
    <location>
        <begin position="62"/>
        <end position="152"/>
    </location>
</feature>
<dbReference type="PANTHER" id="PTHR48081">
    <property type="entry name" value="AB HYDROLASE SUPERFAMILY PROTEIN C4A8.06C"/>
    <property type="match status" value="1"/>
</dbReference>